<accession>A0A9W6UHY3</accession>
<gene>
    <name evidence="1" type="ORF">Nans01_14700</name>
</gene>
<evidence type="ECO:0000313" key="2">
    <source>
        <dbReference type="Proteomes" id="UP001165092"/>
    </source>
</evidence>
<dbReference type="EMBL" id="BSQG01000002">
    <property type="protein sequence ID" value="GLU47119.1"/>
    <property type="molecule type" value="Genomic_DNA"/>
</dbReference>
<name>A0A9W6UHY3_9ACTN</name>
<evidence type="ECO:0000313" key="1">
    <source>
        <dbReference type="EMBL" id="GLU47119.1"/>
    </source>
</evidence>
<proteinExistence type="predicted"/>
<sequence length="82" mass="9016">MTSPQHPRPVTARDIAAFLAEVQTRAMRTDLTPTENLAFFQRKADLMDRIAHESPDPDALRVAANARAQLTAARAQVNGEGF</sequence>
<reference evidence="1" key="1">
    <citation type="submission" date="2023-02" db="EMBL/GenBank/DDBJ databases">
        <title>Nocardiopsis ansamitocini NBRC 112285.</title>
        <authorList>
            <person name="Ichikawa N."/>
            <person name="Sato H."/>
            <person name="Tonouchi N."/>
        </authorList>
    </citation>
    <scope>NUCLEOTIDE SEQUENCE</scope>
    <source>
        <strain evidence="1">NBRC 112285</strain>
    </source>
</reference>
<protein>
    <submittedName>
        <fullName evidence="1">Uncharacterized protein</fullName>
    </submittedName>
</protein>
<keyword evidence="2" id="KW-1185">Reference proteome</keyword>
<comment type="caution">
    <text evidence="1">The sequence shown here is derived from an EMBL/GenBank/DDBJ whole genome shotgun (WGS) entry which is preliminary data.</text>
</comment>
<organism evidence="1 2">
    <name type="scientific">Nocardiopsis ansamitocini</name>
    <dbReference type="NCBI Taxonomy" id="1670832"/>
    <lineage>
        <taxon>Bacteria</taxon>
        <taxon>Bacillati</taxon>
        <taxon>Actinomycetota</taxon>
        <taxon>Actinomycetes</taxon>
        <taxon>Streptosporangiales</taxon>
        <taxon>Nocardiopsidaceae</taxon>
        <taxon>Nocardiopsis</taxon>
    </lineage>
</organism>
<dbReference type="AlphaFoldDB" id="A0A9W6UHY3"/>
<dbReference type="Proteomes" id="UP001165092">
    <property type="component" value="Unassembled WGS sequence"/>
</dbReference>